<comment type="caution">
    <text evidence="1">The sequence shown here is derived from an EMBL/GenBank/DDBJ whole genome shotgun (WGS) entry which is preliminary data.</text>
</comment>
<sequence>MKNYKNFKDEITIDFENIAGYQFNTDCLSDGVIGKMLIYGRNATGKTNVGKALLNIALTMFGIIRYTGNGILLNADSKEDAATFQYEFQFDDTELSYKY</sequence>
<evidence type="ECO:0000313" key="2">
    <source>
        <dbReference type="Proteomes" id="UP001197795"/>
    </source>
</evidence>
<keyword evidence="1" id="KW-0067">ATP-binding</keyword>
<dbReference type="SUPFAM" id="SSF52540">
    <property type="entry name" value="P-loop containing nucleoside triphosphate hydrolases"/>
    <property type="match status" value="1"/>
</dbReference>
<dbReference type="InterPro" id="IPR027417">
    <property type="entry name" value="P-loop_NTPase"/>
</dbReference>
<accession>A0AAE2ZYD8</accession>
<dbReference type="EMBL" id="JAJEPV010000019">
    <property type="protein sequence ID" value="MCC2119742.1"/>
    <property type="molecule type" value="Genomic_DNA"/>
</dbReference>
<protein>
    <submittedName>
        <fullName evidence="1">ATP-binding protein</fullName>
    </submittedName>
</protein>
<dbReference type="Proteomes" id="UP001197795">
    <property type="component" value="Unassembled WGS sequence"/>
</dbReference>
<dbReference type="GO" id="GO:0005524">
    <property type="term" value="F:ATP binding"/>
    <property type="evidence" value="ECO:0007669"/>
    <property type="project" value="UniProtKB-KW"/>
</dbReference>
<organism evidence="1 2">
    <name type="scientific">Waltera acetigignens</name>
    <dbReference type="NCBI Taxonomy" id="2981769"/>
    <lineage>
        <taxon>Bacteria</taxon>
        <taxon>Bacillati</taxon>
        <taxon>Bacillota</taxon>
        <taxon>Clostridia</taxon>
        <taxon>Lachnospirales</taxon>
        <taxon>Lachnospiraceae</taxon>
        <taxon>Waltera</taxon>
    </lineage>
</organism>
<dbReference type="RefSeq" id="WP_227733266.1">
    <property type="nucleotide sequence ID" value="NZ_JAJEPV010000019.1"/>
</dbReference>
<dbReference type="Gene3D" id="3.40.50.300">
    <property type="entry name" value="P-loop containing nucleotide triphosphate hydrolases"/>
    <property type="match status" value="1"/>
</dbReference>
<keyword evidence="1" id="KW-0547">Nucleotide-binding</keyword>
<evidence type="ECO:0000313" key="1">
    <source>
        <dbReference type="EMBL" id="MCC2119742.1"/>
    </source>
</evidence>
<gene>
    <name evidence="1" type="ORF">LKD75_09115</name>
</gene>
<proteinExistence type="predicted"/>
<dbReference type="AlphaFoldDB" id="A0AAE2ZYD8"/>
<keyword evidence="2" id="KW-1185">Reference proteome</keyword>
<reference evidence="1 2" key="1">
    <citation type="submission" date="2021-10" db="EMBL/GenBank/DDBJ databases">
        <title>Anaerobic single-cell dispensing facilitates the cultivation of human gut bacteria.</title>
        <authorList>
            <person name="Afrizal A."/>
        </authorList>
    </citation>
    <scope>NUCLEOTIDE SEQUENCE [LARGE SCALE GENOMIC DNA]</scope>
    <source>
        <strain evidence="1 2">CLA-AA-H273</strain>
    </source>
</reference>
<name>A0AAE2ZYD8_9FIRM</name>